<dbReference type="AlphaFoldDB" id="A0A4R9JBH0"/>
<dbReference type="Pfam" id="PF05751">
    <property type="entry name" value="FixH"/>
    <property type="match status" value="1"/>
</dbReference>
<evidence type="ECO:0000313" key="2">
    <source>
        <dbReference type="Proteomes" id="UP000297871"/>
    </source>
</evidence>
<organism evidence="1 2">
    <name type="scientific">Leptospira koniambonensis</name>
    <dbReference type="NCBI Taxonomy" id="2484950"/>
    <lineage>
        <taxon>Bacteria</taxon>
        <taxon>Pseudomonadati</taxon>
        <taxon>Spirochaetota</taxon>
        <taxon>Spirochaetia</taxon>
        <taxon>Leptospirales</taxon>
        <taxon>Leptospiraceae</taxon>
        <taxon>Leptospira</taxon>
    </lineage>
</organism>
<dbReference type="InterPro" id="IPR008620">
    <property type="entry name" value="FixH"/>
</dbReference>
<name>A0A4R9JBH0_9LEPT</name>
<keyword evidence="2" id="KW-1185">Reference proteome</keyword>
<gene>
    <name evidence="1" type="ORF">EHQ52_02190</name>
</gene>
<dbReference type="RefSeq" id="WP_135613651.1">
    <property type="nucleotide sequence ID" value="NZ_RQFY01000001.1"/>
</dbReference>
<comment type="caution">
    <text evidence="1">The sequence shown here is derived from an EMBL/GenBank/DDBJ whole genome shotgun (WGS) entry which is preliminary data.</text>
</comment>
<proteinExistence type="predicted"/>
<protein>
    <submittedName>
        <fullName evidence="1">Nitrogen fixation protein FixH</fullName>
    </submittedName>
</protein>
<sequence>MDVSLKRAFWVIKFAFITLFVATFFTVRLALAGHTPAIDSNYYEKGLKYEQSILSQRKMIEEGYGLQADWIQNPKLLKSGKQELLLEFKHGQKSITGALIKVLLDKTATEKFNETIVLKELTPGKYKGALTIPFPGEWRVSVSAKIPEGTLEKTISIKVIH</sequence>
<evidence type="ECO:0000313" key="1">
    <source>
        <dbReference type="EMBL" id="TGL36710.1"/>
    </source>
</evidence>
<dbReference type="EMBL" id="RQFY01000001">
    <property type="protein sequence ID" value="TGL36710.1"/>
    <property type="molecule type" value="Genomic_DNA"/>
</dbReference>
<reference evidence="1" key="1">
    <citation type="journal article" date="2019" name="PLoS Negl. Trop. Dis.">
        <title>Revisiting the worldwide diversity of Leptospira species in the environment.</title>
        <authorList>
            <person name="Vincent A.T."/>
            <person name="Schiettekatte O."/>
            <person name="Bourhy P."/>
            <person name="Veyrier F.J."/>
            <person name="Picardeau M."/>
        </authorList>
    </citation>
    <scope>NUCLEOTIDE SEQUENCE [LARGE SCALE GENOMIC DNA]</scope>
    <source>
        <strain evidence="1">201800265</strain>
    </source>
</reference>
<dbReference type="Proteomes" id="UP000297871">
    <property type="component" value="Unassembled WGS sequence"/>
</dbReference>
<accession>A0A4R9JBH0</accession>
<dbReference type="OrthoDB" id="327879at2"/>